<gene>
    <name evidence="6" type="ORF">ACFPFM_08670</name>
</gene>
<evidence type="ECO:0000256" key="1">
    <source>
        <dbReference type="ARBA" id="ARBA00009213"/>
    </source>
</evidence>
<name>A0ABV9XWM5_9PSEU</name>
<evidence type="ECO:0000313" key="6">
    <source>
        <dbReference type="EMBL" id="MFC5053829.1"/>
    </source>
</evidence>
<feature type="binding site" evidence="4">
    <location>
        <begin position="89"/>
        <end position="94"/>
    </location>
    <ligand>
        <name>acetyl-CoA</name>
        <dbReference type="ChEBI" id="CHEBI:57288"/>
    </ligand>
</feature>
<dbReference type="EMBL" id="JBHSJB010000007">
    <property type="protein sequence ID" value="MFC5053829.1"/>
    <property type="molecule type" value="Genomic_DNA"/>
</dbReference>
<dbReference type="PANTHER" id="PTHR37817:SF1">
    <property type="entry name" value="N-ACETYLTRANSFERASE EIS"/>
    <property type="match status" value="1"/>
</dbReference>
<dbReference type="Pfam" id="PF13527">
    <property type="entry name" value="Acetyltransf_9"/>
    <property type="match status" value="1"/>
</dbReference>
<feature type="domain" description="N-acetyltransferase" evidence="5">
    <location>
        <begin position="3"/>
        <end position="144"/>
    </location>
</feature>
<evidence type="ECO:0000256" key="2">
    <source>
        <dbReference type="ARBA" id="ARBA00022679"/>
    </source>
</evidence>
<dbReference type="Pfam" id="PF17668">
    <property type="entry name" value="Acetyltransf_17"/>
    <property type="match status" value="1"/>
</dbReference>
<dbReference type="InterPro" id="IPR000182">
    <property type="entry name" value="GNAT_dom"/>
</dbReference>
<dbReference type="InterPro" id="IPR041380">
    <property type="entry name" value="Acetyltransf_17"/>
</dbReference>
<keyword evidence="2 4" id="KW-0808">Transferase</keyword>
<accession>A0ABV9XWM5</accession>
<keyword evidence="7" id="KW-1185">Reference proteome</keyword>
<protein>
    <submittedName>
        <fullName evidence="6">GNAT family N-acetyltransferase</fullName>
    </submittedName>
</protein>
<dbReference type="SUPFAM" id="SSF55718">
    <property type="entry name" value="SCP-like"/>
    <property type="match status" value="1"/>
</dbReference>
<comment type="caution">
    <text evidence="6">The sequence shown here is derived from an EMBL/GenBank/DDBJ whole genome shotgun (WGS) entry which is preliminary data.</text>
</comment>
<feature type="active site" description="Proton donor" evidence="4">
    <location>
        <position position="123"/>
    </location>
</feature>
<evidence type="ECO:0000259" key="5">
    <source>
        <dbReference type="PROSITE" id="PS51186"/>
    </source>
</evidence>
<dbReference type="InterPro" id="IPR051554">
    <property type="entry name" value="Acetyltransferase_Eis"/>
</dbReference>
<comment type="subunit">
    <text evidence="4">Homohexamer; trimer of dimers.</text>
</comment>
<proteinExistence type="inferred from homology"/>
<dbReference type="NCBIfam" id="NF002367">
    <property type="entry name" value="PRK01346.1-4"/>
    <property type="match status" value="1"/>
</dbReference>
<reference evidence="7" key="1">
    <citation type="journal article" date="2019" name="Int. J. Syst. Evol. Microbiol.">
        <title>The Global Catalogue of Microorganisms (GCM) 10K type strain sequencing project: providing services to taxonomists for standard genome sequencing and annotation.</title>
        <authorList>
            <consortium name="The Broad Institute Genomics Platform"/>
            <consortium name="The Broad Institute Genome Sequencing Center for Infectious Disease"/>
            <person name="Wu L."/>
            <person name="Ma J."/>
        </authorList>
    </citation>
    <scope>NUCLEOTIDE SEQUENCE [LARGE SCALE GENOMIC DNA]</scope>
    <source>
        <strain evidence="7">KCTC 12848</strain>
    </source>
</reference>
<comment type="similarity">
    <text evidence="1 4">Belongs to the acetyltransferase Eis family.</text>
</comment>
<dbReference type="Proteomes" id="UP001595833">
    <property type="component" value="Unassembled WGS sequence"/>
</dbReference>
<evidence type="ECO:0000256" key="4">
    <source>
        <dbReference type="HAMAP-Rule" id="MF_01812"/>
    </source>
</evidence>
<dbReference type="InterPro" id="IPR025559">
    <property type="entry name" value="Eis_dom"/>
</dbReference>
<dbReference type="RefSeq" id="WP_344036704.1">
    <property type="nucleotide sequence ID" value="NZ_BAAAKE010000005.1"/>
</dbReference>
<dbReference type="InterPro" id="IPR036527">
    <property type="entry name" value="SCP2_sterol-bd_dom_sf"/>
</dbReference>
<evidence type="ECO:0000256" key="3">
    <source>
        <dbReference type="ARBA" id="ARBA00023315"/>
    </source>
</evidence>
<dbReference type="PROSITE" id="PS51186">
    <property type="entry name" value="GNAT"/>
    <property type="match status" value="1"/>
</dbReference>
<dbReference type="HAMAP" id="MF_01812">
    <property type="entry name" value="Eis"/>
    <property type="match status" value="1"/>
</dbReference>
<organism evidence="6 7">
    <name type="scientific">Saccharothrix xinjiangensis</name>
    <dbReference type="NCBI Taxonomy" id="204798"/>
    <lineage>
        <taxon>Bacteria</taxon>
        <taxon>Bacillati</taxon>
        <taxon>Actinomycetota</taxon>
        <taxon>Actinomycetes</taxon>
        <taxon>Pseudonocardiales</taxon>
        <taxon>Pseudonocardiaceae</taxon>
        <taxon>Saccharothrix</taxon>
    </lineage>
</organism>
<sequence length="402" mass="44643">MALTHRTLTHDDLPRFQRMVDAAFLGETPDEGAERYRELFEPDRSLGVFDGDELIGGGGAQTRDLTVPGGGPRPVAAVTSVGVKPGHRRRGVLTRLMRAQLHGLHDEGREAVAALWASEASIYGRFGYGLAAEFTRLSVPKNAAFHAGVSTGDARLREVSRDEAMPHLKAVYEELRPTRTGWLSRTEPSWAHQFADEERDRGGLSSYRWVLHPDGYAVYRVKQDWQERGPRCELHVREMAARTPEAHAALYRYLLDVDLMGELKFFTASDDPITHLLGDPRLALRTRSDSLWVRLVDVDRALAQRRYGSDVDLVLEVSDDFCPWNAGRVRLVIEGGEANARRVDDAPDVRLDAQALGAAYLGGTRLTSLARAQRVREVTPGAVAALSHAFLGDHEPHCPEVF</sequence>
<dbReference type="CDD" id="cd04301">
    <property type="entry name" value="NAT_SF"/>
    <property type="match status" value="1"/>
</dbReference>
<dbReference type="InterPro" id="IPR022902">
    <property type="entry name" value="NAcTrfase_Eis"/>
</dbReference>
<feature type="binding site" evidence="4">
    <location>
        <begin position="118"/>
        <end position="119"/>
    </location>
    <ligand>
        <name>acetyl-CoA</name>
        <dbReference type="ChEBI" id="CHEBI:57288"/>
    </ligand>
</feature>
<feature type="active site" description="Proton acceptor; via carboxylate" evidence="4">
    <location>
        <position position="402"/>
    </location>
</feature>
<dbReference type="SUPFAM" id="SSF55729">
    <property type="entry name" value="Acyl-CoA N-acyltransferases (Nat)"/>
    <property type="match status" value="1"/>
</dbReference>
<feature type="binding site" evidence="4">
    <location>
        <begin position="81"/>
        <end position="83"/>
    </location>
    <ligand>
        <name>acetyl-CoA</name>
        <dbReference type="ChEBI" id="CHEBI:57288"/>
    </ligand>
</feature>
<dbReference type="Pfam" id="PF13530">
    <property type="entry name" value="SCP2_2"/>
    <property type="match status" value="1"/>
</dbReference>
<dbReference type="Gene3D" id="3.30.1050.10">
    <property type="entry name" value="SCP2 sterol-binding domain"/>
    <property type="match status" value="1"/>
</dbReference>
<dbReference type="Gene3D" id="3.40.630.30">
    <property type="match status" value="2"/>
</dbReference>
<dbReference type="PANTHER" id="PTHR37817">
    <property type="entry name" value="N-ACETYLTRANSFERASE EIS"/>
    <property type="match status" value="1"/>
</dbReference>
<evidence type="ECO:0000313" key="7">
    <source>
        <dbReference type="Proteomes" id="UP001595833"/>
    </source>
</evidence>
<dbReference type="InterPro" id="IPR016181">
    <property type="entry name" value="Acyl_CoA_acyltransferase"/>
</dbReference>
<keyword evidence="3 4" id="KW-0012">Acyltransferase</keyword>